<gene>
    <name evidence="10" type="ORF">LOTGIDRAFT_156759</name>
</gene>
<sequence>MMETLDTTATEFEFSEDEILQELSRLGYRNVPASKLKEFQRDLKLLIQHDKSTSYNTSVSSYYQDESDIETGPPMKITISRDSQSNDNEDDDEIESPKQHINIIKSQGRKSQQPTTSGNSTRGNFQLYKKQEQDIPDDVSETDSDIRRLVKRKTVRKSEKGGKFIDESMTESDAGSIIDAHERLQKLALRDFDDMQIDRRPRSYRNSEEPPYRLASDDPRPASVILRSTEHPHTKNLRKSDPVARYQQFKQVWQNYKAPGEKDHKYLRWNIREKMSVQEVPEKKNHRVYVQNKYTVPSDKQRKSLRWQVRMDMAQGVKPPSGFYHEY</sequence>
<dbReference type="Pfam" id="PF15311">
    <property type="entry name" value="HYLS1_C"/>
    <property type="match status" value="1"/>
</dbReference>
<comment type="subcellular location">
    <subcellularLocation>
        <location evidence="2">Cell projection</location>
        <location evidence="2">Cilium</location>
    </subcellularLocation>
    <subcellularLocation>
        <location evidence="1">Cytoplasm</location>
        <location evidence="1">Cytoskeleton</location>
        <location evidence="1">Microtubule organizing center</location>
        <location evidence="1">Centrosome</location>
        <location evidence="1">Centriole</location>
    </subcellularLocation>
</comment>
<proteinExistence type="inferred from homology"/>
<comment type="similarity">
    <text evidence="3">Belongs to the HYLS1 family.</text>
</comment>
<dbReference type="InterPro" id="IPR027918">
    <property type="entry name" value="HYLS1_C_dom"/>
</dbReference>
<dbReference type="HOGENOM" id="CLU_852468_0_0_1"/>
<feature type="region of interest" description="Disordered" evidence="8">
    <location>
        <begin position="198"/>
        <end position="221"/>
    </location>
</feature>
<evidence type="ECO:0000256" key="2">
    <source>
        <dbReference type="ARBA" id="ARBA00004138"/>
    </source>
</evidence>
<dbReference type="OMA" id="PNDYIVP"/>
<dbReference type="InterPro" id="IPR052319">
    <property type="entry name" value="Centriolar_ciliogenesis_assoc"/>
</dbReference>
<keyword evidence="5" id="KW-0970">Cilium biogenesis/degradation</keyword>
<evidence type="ECO:0000256" key="4">
    <source>
        <dbReference type="ARBA" id="ARBA00022490"/>
    </source>
</evidence>
<keyword evidence="7" id="KW-0966">Cell projection</keyword>
<protein>
    <recommendedName>
        <fullName evidence="9">Centriolar and ciliogenesis-associated protein HYLS1 C-terminal domain-containing protein</fullName>
    </recommendedName>
</protein>
<name>V4AYR6_LOTGI</name>
<dbReference type="Proteomes" id="UP000030746">
    <property type="component" value="Unassembled WGS sequence"/>
</dbReference>
<organism evidence="10 11">
    <name type="scientific">Lottia gigantea</name>
    <name type="common">Giant owl limpet</name>
    <dbReference type="NCBI Taxonomy" id="225164"/>
    <lineage>
        <taxon>Eukaryota</taxon>
        <taxon>Metazoa</taxon>
        <taxon>Spiralia</taxon>
        <taxon>Lophotrochozoa</taxon>
        <taxon>Mollusca</taxon>
        <taxon>Gastropoda</taxon>
        <taxon>Patellogastropoda</taxon>
        <taxon>Lottioidea</taxon>
        <taxon>Lottiidae</taxon>
        <taxon>Lottia</taxon>
    </lineage>
</organism>
<dbReference type="KEGG" id="lgi:LOTGIDRAFT_156759"/>
<dbReference type="EMBL" id="KB200129">
    <property type="protein sequence ID" value="ESP02813.1"/>
    <property type="molecule type" value="Genomic_DNA"/>
</dbReference>
<feature type="domain" description="Centriolar and ciliogenesis-associated protein HYLS1 C-terminal" evidence="9">
    <location>
        <begin position="227"/>
        <end position="314"/>
    </location>
</feature>
<dbReference type="GO" id="GO:0060271">
    <property type="term" value="P:cilium assembly"/>
    <property type="evidence" value="ECO:0007669"/>
    <property type="project" value="TreeGrafter"/>
</dbReference>
<keyword evidence="6" id="KW-0206">Cytoskeleton</keyword>
<dbReference type="AlphaFoldDB" id="V4AYR6"/>
<dbReference type="PANTHER" id="PTHR34174:SF1">
    <property type="entry name" value="CENTRIOLAR AND CILIOGENESIS-ASSOCIATED PROTEIN HYLS1"/>
    <property type="match status" value="1"/>
</dbReference>
<keyword evidence="11" id="KW-1185">Reference proteome</keyword>
<dbReference type="RefSeq" id="XP_009046283.1">
    <property type="nucleotide sequence ID" value="XM_009048035.1"/>
</dbReference>
<evidence type="ECO:0000256" key="8">
    <source>
        <dbReference type="SAM" id="MobiDB-lite"/>
    </source>
</evidence>
<evidence type="ECO:0000256" key="1">
    <source>
        <dbReference type="ARBA" id="ARBA00004114"/>
    </source>
</evidence>
<evidence type="ECO:0000256" key="3">
    <source>
        <dbReference type="ARBA" id="ARBA00010091"/>
    </source>
</evidence>
<evidence type="ECO:0000256" key="6">
    <source>
        <dbReference type="ARBA" id="ARBA00023212"/>
    </source>
</evidence>
<evidence type="ECO:0000256" key="7">
    <source>
        <dbReference type="ARBA" id="ARBA00023273"/>
    </source>
</evidence>
<evidence type="ECO:0000313" key="11">
    <source>
        <dbReference type="Proteomes" id="UP000030746"/>
    </source>
</evidence>
<accession>V4AYR6</accession>
<dbReference type="GO" id="GO:0005814">
    <property type="term" value="C:centriole"/>
    <property type="evidence" value="ECO:0007669"/>
    <property type="project" value="UniProtKB-SubCell"/>
</dbReference>
<feature type="compositionally biased region" description="Polar residues" evidence="8">
    <location>
        <begin position="109"/>
        <end position="124"/>
    </location>
</feature>
<keyword evidence="4" id="KW-0963">Cytoplasm</keyword>
<dbReference type="PANTHER" id="PTHR34174">
    <property type="entry name" value="HYDROLETHALUS SYNDROME PROTEIN 1"/>
    <property type="match status" value="1"/>
</dbReference>
<evidence type="ECO:0000259" key="9">
    <source>
        <dbReference type="Pfam" id="PF15311"/>
    </source>
</evidence>
<feature type="compositionally biased region" description="Basic and acidic residues" evidence="8">
    <location>
        <begin position="198"/>
        <end position="220"/>
    </location>
</feature>
<dbReference type="GeneID" id="20237098"/>
<evidence type="ECO:0000313" key="10">
    <source>
        <dbReference type="EMBL" id="ESP02813.1"/>
    </source>
</evidence>
<dbReference type="CTD" id="20237098"/>
<reference evidence="10 11" key="1">
    <citation type="journal article" date="2013" name="Nature">
        <title>Insights into bilaterian evolution from three spiralian genomes.</title>
        <authorList>
            <person name="Simakov O."/>
            <person name="Marletaz F."/>
            <person name="Cho S.J."/>
            <person name="Edsinger-Gonzales E."/>
            <person name="Havlak P."/>
            <person name="Hellsten U."/>
            <person name="Kuo D.H."/>
            <person name="Larsson T."/>
            <person name="Lv J."/>
            <person name="Arendt D."/>
            <person name="Savage R."/>
            <person name="Osoegawa K."/>
            <person name="de Jong P."/>
            <person name="Grimwood J."/>
            <person name="Chapman J.A."/>
            <person name="Shapiro H."/>
            <person name="Aerts A."/>
            <person name="Otillar R.P."/>
            <person name="Terry A.Y."/>
            <person name="Boore J.L."/>
            <person name="Grigoriev I.V."/>
            <person name="Lindberg D.R."/>
            <person name="Seaver E.C."/>
            <person name="Weisblat D.A."/>
            <person name="Putnam N.H."/>
            <person name="Rokhsar D.S."/>
        </authorList>
    </citation>
    <scope>NUCLEOTIDE SEQUENCE [LARGE SCALE GENOMIC DNA]</scope>
</reference>
<evidence type="ECO:0000256" key="5">
    <source>
        <dbReference type="ARBA" id="ARBA00022794"/>
    </source>
</evidence>
<dbReference type="OrthoDB" id="6343432at2759"/>
<dbReference type="GO" id="GO:0097730">
    <property type="term" value="C:non-motile cilium"/>
    <property type="evidence" value="ECO:0007669"/>
    <property type="project" value="TreeGrafter"/>
</dbReference>
<feature type="region of interest" description="Disordered" evidence="8">
    <location>
        <begin position="55"/>
        <end position="142"/>
    </location>
</feature>